<dbReference type="Pfam" id="PF13380">
    <property type="entry name" value="CoA_binding_2"/>
    <property type="match status" value="1"/>
</dbReference>
<dbReference type="Gene3D" id="3.40.50.720">
    <property type="entry name" value="NAD(P)-binding Rossmann-like Domain"/>
    <property type="match status" value="1"/>
</dbReference>
<dbReference type="Proteomes" id="UP000831537">
    <property type="component" value="Chromosome"/>
</dbReference>
<name>A0ABY4GPS8_9BACI</name>
<dbReference type="RefSeq" id="WP_244745899.1">
    <property type="nucleotide sequence ID" value="NZ_CP095071.1"/>
</dbReference>
<proteinExistence type="predicted"/>
<organism evidence="2 3">
    <name type="scientific">Gracilibacillus salinarum</name>
    <dbReference type="NCBI Taxonomy" id="2932255"/>
    <lineage>
        <taxon>Bacteria</taxon>
        <taxon>Bacillati</taxon>
        <taxon>Bacillota</taxon>
        <taxon>Bacilli</taxon>
        <taxon>Bacillales</taxon>
        <taxon>Bacillaceae</taxon>
        <taxon>Gracilibacillus</taxon>
    </lineage>
</organism>
<dbReference type="InterPro" id="IPR036291">
    <property type="entry name" value="NAD(P)-bd_dom_sf"/>
</dbReference>
<protein>
    <submittedName>
        <fullName evidence="2">CoA-binding protein</fullName>
    </submittedName>
</protein>
<sequence length="137" mass="15759">MNKENEQHTMQEILEKTKTIAVVGLSDKPYRTSYQIAKAMQKEGYRIIPVNPNIEEVLGEKAYKSLSDITEKYELVNVFRRSAFVKALAEEIVKTDAEFVWMQQGVTDPVAYDILVKHNKKVIMDRCIKVAHAVLMK</sequence>
<gene>
    <name evidence="2" type="ORF">MUN87_02130</name>
</gene>
<keyword evidence="3" id="KW-1185">Reference proteome</keyword>
<dbReference type="InterPro" id="IPR003781">
    <property type="entry name" value="CoA-bd"/>
</dbReference>
<dbReference type="PANTHER" id="PTHR33303">
    <property type="entry name" value="CYTOPLASMIC PROTEIN-RELATED"/>
    <property type="match status" value="1"/>
</dbReference>
<evidence type="ECO:0000313" key="3">
    <source>
        <dbReference type="Proteomes" id="UP000831537"/>
    </source>
</evidence>
<dbReference type="SUPFAM" id="SSF51735">
    <property type="entry name" value="NAD(P)-binding Rossmann-fold domains"/>
    <property type="match status" value="1"/>
</dbReference>
<dbReference type="SMART" id="SM00881">
    <property type="entry name" value="CoA_binding"/>
    <property type="match status" value="1"/>
</dbReference>
<evidence type="ECO:0000259" key="1">
    <source>
        <dbReference type="SMART" id="SM00881"/>
    </source>
</evidence>
<accession>A0ABY4GPS8</accession>
<feature type="domain" description="CoA-binding" evidence="1">
    <location>
        <begin position="13"/>
        <end position="106"/>
    </location>
</feature>
<dbReference type="PANTHER" id="PTHR33303:SF2">
    <property type="entry name" value="COA-BINDING DOMAIN-CONTAINING PROTEIN"/>
    <property type="match status" value="1"/>
</dbReference>
<reference evidence="2 3" key="1">
    <citation type="submission" date="2022-04" db="EMBL/GenBank/DDBJ databases">
        <title>Gracilibacillus sp. isolated from saltern.</title>
        <authorList>
            <person name="Won M."/>
            <person name="Lee C.-M."/>
            <person name="Woen H.-Y."/>
            <person name="Kwon S.-W."/>
        </authorList>
    </citation>
    <scope>NUCLEOTIDE SEQUENCE [LARGE SCALE GENOMIC DNA]</scope>
    <source>
        <strain evidence="2 3">SSPM10-3</strain>
    </source>
</reference>
<dbReference type="EMBL" id="CP095071">
    <property type="protein sequence ID" value="UOQ85727.1"/>
    <property type="molecule type" value="Genomic_DNA"/>
</dbReference>
<evidence type="ECO:0000313" key="2">
    <source>
        <dbReference type="EMBL" id="UOQ85727.1"/>
    </source>
</evidence>